<feature type="compositionally biased region" description="Basic and acidic residues" evidence="5">
    <location>
        <begin position="2696"/>
        <end position="2707"/>
    </location>
</feature>
<keyword evidence="3" id="KW-0378">Hydrolase</keyword>
<dbReference type="SUPFAM" id="SSF54001">
    <property type="entry name" value="Cysteine proteinases"/>
    <property type="match status" value="1"/>
</dbReference>
<feature type="domain" description="USP" evidence="6">
    <location>
        <begin position="1658"/>
        <end position="2009"/>
    </location>
</feature>
<dbReference type="Proteomes" id="UP000241769">
    <property type="component" value="Unassembled WGS sequence"/>
</dbReference>
<evidence type="ECO:0000256" key="2">
    <source>
        <dbReference type="ARBA" id="ARBA00022786"/>
    </source>
</evidence>
<comment type="caution">
    <text evidence="7">The sequence shown here is derived from an EMBL/GenBank/DDBJ whole genome shotgun (WGS) entry which is preliminary data.</text>
</comment>
<keyword evidence="4" id="KW-0175">Coiled coil</keyword>
<sequence>MSSDRAKAIRENKDLRSSLNVLEDMLATEGEVEPQPVLHTSPINAPPSDQKEIRVNHHNTSTGLSRSTSETFKSVSPSTSPRSSHKIYRSTSESPGKVQLMEGDIVDLESSDNNLTTMRPTGRDHRAELSYVHDSITIESNTTRCLSIMVSQLRELQAGELEKSHAEYLRHTALPRIIHNVMQKNYSQQYEDPLQNFLALSMNAALQTLLDAPAPSLSILSDILDHQKNYHFSSSTARVDSVDGNFARMRDSKWMSSRLVWLINRFGDNGGFDGLLTLLENSESKDMFVTIGHIVEIFERLFETDYLTTQRQMEFHVRICNAMTSRLSHMSADDVKLFKKEDVESCMRHLTKTVEHLKGNTVAMEFIEGLQLTIAIQCIQSPIFDKRMFGLQHVNEVASVIRSFSNNSSAPIREIKWLTPDGMIEWLKHNRVLHHLYGTSAHHELLKRSGEVIRLMARHNQLTLQDLEEIWICATTVHEAFNSIIFKVLGEVACDLKNEHLTKILEWIDKSPRNILNGTCINLVRDLARGSQDISLRLQYMDFLWKISCEASTPLDICNQSLWNVIELTRETAFKPYRYTWMSQTLDQIEEDPRNSALCWELVGNILSTYPPRPTLEGDDLRKVLHIMDVFFNDLQRYKDSVRNSISTIDLSSKEVDHMILGVGRMDYTAEITFRTRFLSFVLRNYATVVDIERFLCLWDELITHAITDREASSGYQWFIDALEGQMGRAIDEENTSLLFLGKILKADPAKATMECFKCFYRYFSINGAREQKISSSFRDGTFEVVDYDISGYDWLWNLIMDNPNEEVVKATIEFLIQLHLWSHHSVYAKSRETFIEICTKRFIEENSKEYSVDTSNKRRRLLRSLRLLQEFSEKCEEQCATKVASHGGPKREISTIFRVENLIKDCTPPDVIEISATSKEAIGAFKERVRDMIPKFEGKVDELRILVRGGQIDDEQMTLGTLELTHLTSISIQKLEGTDRHQETVNRSRAPIVRTITRDEILPPDAQNKARQLMEIYDLTEGAALLALKKSQWDINSAGELLTDDVHRTQIVEDARRSAADNREAEIGKKRLIVSEEQLSSLPSLLLSKGEDFHTERLNGKGNSIQLLFKLYDFHDDSISKRVWSLLGSIPTSSSIYDNIRGILSFGKEEEPTDIEWKNILDGSSPYRLLYCLQIVDTILFPRRQVTEASIGTNPKIPTKLWMSDFITRGGFRYILRILVDTDWSKTLGSTELVALQRPPVQQRACLVLILKICHFVLTSMFHIQAGETGSGQRKSVLKLSEGVTMTPILFSPRQRKSQEVRKLVEISRDMPQIDEEFTSFMGGLLHEIPRETLLSDISLSVLVKQLLSLLEMNSTVRRNPDEDLRDGETLVAYVMGLLVPCVLREPLQLLPEIYNRPKIDALIQKLVLQAPDDDTRAETSDGFFRIATEVVLDDMQVTHPYKYFMDLILNIVPSYKEKHSRVWTACREYFQFLEKMILFVPSNQNLYPSEPLYKLFWGAVRGLSSRPVVESRKFEFSDELFIGYLRIMRAMIRQYPLYLQKYEIAEKSVVHPLQTGTQHISLLNVRLQLAKEHNFIQFLYGCLFSRDIYPDTSGARCKSRESRTATFGFLIDLCRDVKENSQELFALMSSHHTGSLKLNSWEYSPKLEDKPSHGYCGLKNLGNTCYMNSILQQLYALPDLRSGIFQVVEKEEEGILYQLQNIFASVQESERAHYEPVGFCNAYRDWEGRPMNIHQQQDVEEFFNLLCQRMETRLKGTSQEKLLSSIFAGKICNEIRSVDENYPYLSETSEDFFTLSLEIKGKDTISDALDTYVRGDKLVGDNAYFCEKYAKKVDVVKRGTIQSLSNTLILHLKRFDWDFTSYRKVKVNDRCEFPLELDMKPWSREGIALAEGRSLSEAETFPETYYQYQLMGVLVHSGSADAGHYYSYIKERGGQANSLRSSVGEDQGDRWFEYNDKNVTLFDPKDIPTECFGGTQQVTHWDERTRSYVRKTYDRVRSAYMLFYDRIVPYHDNSPDLSAQPPGIGSVVKIPERIYQAIWRDNSIFLRDRNFFDPSYFEFMLKFSELGHHYAPVTDYSLQLASIHQPGFQFPKFLTIFMIEILVHASDGDKYVRPFVDRLKMLYHKNVAVCKWFLTYLMESSLVKELLLECPNEKTRIYIADLISQSLHVVAPYEYEFYFEMMDSTTSAGRHEYSNSQRVFRSICPRFMDVVLSLLEDSRIYWKRFKQYFQVIRDYASMGVAERQHLLYREIVSQYSDWFLGKTKRGQSRVLVMDQFNLPDLTYFISTLSILYRGCYNNGTRDTLPPTTLPNTQLIDMPQNEYKALFQNSFFTSMLEMEYNTPAVTEIIRHACWEDLKRTKSVLEVLLTGMEKSKEELPHHEKTRVILTVSSFEVAQKNGTTAGGGLLAQIQHTCKTDSGVFLQLIRFLMSLIEGIPIVEEYCAEQIREILRVREMMETKISLQEELPFQQATASVDAFLEKYKNHNPTPSSDRERELMEDLDDFRRENAKLKEALDRYAMESKTVPVPAFMRTQKWALEKKSGWLTTKATLFANADSNSDSTEEEIEQRPSTWSTATPSNSTPPVDEIFRRAQALCDILMLQSTDAAIAALKRTNYDIDAAASLLCAGEIDLNTVTVEKPTVAASRTPYATGAYISCYRNPSSVFWSSFLCDSTPLITREKSFRYNGKTLLGRDHGGTASQKHDMNFGGPLSREDAK</sequence>
<dbReference type="GO" id="GO:0004843">
    <property type="term" value="F:cysteine-type deubiquitinase activity"/>
    <property type="evidence" value="ECO:0007669"/>
    <property type="project" value="InterPro"/>
</dbReference>
<evidence type="ECO:0000259" key="6">
    <source>
        <dbReference type="PROSITE" id="PS50235"/>
    </source>
</evidence>
<dbReference type="PANTHER" id="PTHR24006">
    <property type="entry name" value="UBIQUITIN CARBOXYL-TERMINAL HYDROLASE"/>
    <property type="match status" value="1"/>
</dbReference>
<dbReference type="InterPro" id="IPR056850">
    <property type="entry name" value="ARM_UBP34_24_USP9X_Y"/>
</dbReference>
<dbReference type="PROSITE" id="PS00973">
    <property type="entry name" value="USP_2"/>
    <property type="match status" value="1"/>
</dbReference>
<protein>
    <recommendedName>
        <fullName evidence="6">USP domain-containing protein</fullName>
    </recommendedName>
</protein>
<keyword evidence="2" id="KW-0833">Ubl conjugation pathway</keyword>
<reference evidence="7 8" key="1">
    <citation type="journal article" date="2018" name="Genome Biol. Evol.">
        <title>Multiple Roots of Fruiting Body Formation in Amoebozoa.</title>
        <authorList>
            <person name="Hillmann F."/>
            <person name="Forbes G."/>
            <person name="Novohradska S."/>
            <person name="Ferling I."/>
            <person name="Riege K."/>
            <person name="Groth M."/>
            <person name="Westermann M."/>
            <person name="Marz M."/>
            <person name="Spaller T."/>
            <person name="Winckler T."/>
            <person name="Schaap P."/>
            <person name="Glockner G."/>
        </authorList>
    </citation>
    <scope>NUCLEOTIDE SEQUENCE [LARGE SCALE GENOMIC DNA]</scope>
    <source>
        <strain evidence="7 8">Jena</strain>
    </source>
</reference>
<evidence type="ECO:0000256" key="4">
    <source>
        <dbReference type="SAM" id="Coils"/>
    </source>
</evidence>
<dbReference type="InterPro" id="IPR050164">
    <property type="entry name" value="Peptidase_C19"/>
</dbReference>
<keyword evidence="1" id="KW-0645">Protease</keyword>
<dbReference type="GO" id="GO:0016579">
    <property type="term" value="P:protein deubiquitination"/>
    <property type="evidence" value="ECO:0007669"/>
    <property type="project" value="InterPro"/>
</dbReference>
<dbReference type="PROSITE" id="PS50235">
    <property type="entry name" value="USP_3"/>
    <property type="match status" value="1"/>
</dbReference>
<dbReference type="FunFam" id="3.90.70.10:FF:000022">
    <property type="entry name" value="Ubiquitin carboxyl-terminal hydrolase 24"/>
    <property type="match status" value="1"/>
</dbReference>
<dbReference type="InterPro" id="IPR028889">
    <property type="entry name" value="USP"/>
</dbReference>
<dbReference type="InterPro" id="IPR001394">
    <property type="entry name" value="Peptidase_C19_UCH"/>
</dbReference>
<feature type="region of interest" description="Disordered" evidence="5">
    <location>
        <begin position="2696"/>
        <end position="2719"/>
    </location>
</feature>
<evidence type="ECO:0000256" key="3">
    <source>
        <dbReference type="ARBA" id="ARBA00022801"/>
    </source>
</evidence>
<gene>
    <name evidence="7" type="ORF">PROFUN_01163</name>
</gene>
<feature type="coiled-coil region" evidence="4">
    <location>
        <begin position="2496"/>
        <end position="2523"/>
    </location>
</feature>
<evidence type="ECO:0000256" key="1">
    <source>
        <dbReference type="ARBA" id="ARBA00022670"/>
    </source>
</evidence>
<evidence type="ECO:0000313" key="8">
    <source>
        <dbReference type="Proteomes" id="UP000241769"/>
    </source>
</evidence>
<dbReference type="GO" id="GO:0006508">
    <property type="term" value="P:proteolysis"/>
    <property type="evidence" value="ECO:0007669"/>
    <property type="project" value="UniProtKB-KW"/>
</dbReference>
<dbReference type="InParanoid" id="A0A2P6NCG0"/>
<dbReference type="OrthoDB" id="303263at2759"/>
<proteinExistence type="predicted"/>
<feature type="compositionally biased region" description="Polar residues" evidence="5">
    <location>
        <begin position="58"/>
        <end position="73"/>
    </location>
</feature>
<dbReference type="GO" id="GO:0005829">
    <property type="term" value="C:cytosol"/>
    <property type="evidence" value="ECO:0007669"/>
    <property type="project" value="TreeGrafter"/>
</dbReference>
<dbReference type="InterPro" id="IPR021905">
    <property type="entry name" value="DUF3517"/>
</dbReference>
<feature type="compositionally biased region" description="Polar residues" evidence="5">
    <location>
        <begin position="2571"/>
        <end position="2584"/>
    </location>
</feature>
<dbReference type="InterPro" id="IPR038765">
    <property type="entry name" value="Papain-like_cys_pep_sf"/>
</dbReference>
<dbReference type="Pfam" id="PF00443">
    <property type="entry name" value="UCH"/>
    <property type="match status" value="1"/>
</dbReference>
<keyword evidence="8" id="KW-1185">Reference proteome</keyword>
<dbReference type="GO" id="GO:0005634">
    <property type="term" value="C:nucleus"/>
    <property type="evidence" value="ECO:0007669"/>
    <property type="project" value="TreeGrafter"/>
</dbReference>
<dbReference type="InterPro" id="IPR018200">
    <property type="entry name" value="USP_CS"/>
</dbReference>
<dbReference type="Pfam" id="PF12030">
    <property type="entry name" value="DUF3517"/>
    <property type="match status" value="1"/>
</dbReference>
<feature type="region of interest" description="Disordered" evidence="5">
    <location>
        <begin position="27"/>
        <end position="96"/>
    </location>
</feature>
<dbReference type="STRING" id="1890364.A0A2P6NCG0"/>
<organism evidence="7 8">
    <name type="scientific">Planoprotostelium fungivorum</name>
    <dbReference type="NCBI Taxonomy" id="1890364"/>
    <lineage>
        <taxon>Eukaryota</taxon>
        <taxon>Amoebozoa</taxon>
        <taxon>Evosea</taxon>
        <taxon>Variosea</taxon>
        <taxon>Cavosteliida</taxon>
        <taxon>Cavosteliaceae</taxon>
        <taxon>Planoprotostelium</taxon>
    </lineage>
</organism>
<feature type="region of interest" description="Disordered" evidence="5">
    <location>
        <begin position="2558"/>
        <end position="2584"/>
    </location>
</feature>
<dbReference type="PROSITE" id="PS00972">
    <property type="entry name" value="USP_1"/>
    <property type="match status" value="1"/>
</dbReference>
<dbReference type="Pfam" id="PF25010">
    <property type="entry name" value="ARM_UBP24_USP9X-Y"/>
    <property type="match status" value="1"/>
</dbReference>
<evidence type="ECO:0000313" key="7">
    <source>
        <dbReference type="EMBL" id="PRP81656.1"/>
    </source>
</evidence>
<dbReference type="Gene3D" id="3.90.70.10">
    <property type="entry name" value="Cysteine proteinases"/>
    <property type="match status" value="1"/>
</dbReference>
<evidence type="ECO:0000256" key="5">
    <source>
        <dbReference type="SAM" id="MobiDB-lite"/>
    </source>
</evidence>
<dbReference type="PANTHER" id="PTHR24006:SF827">
    <property type="entry name" value="UBIQUITIN CARBOXYL-TERMINAL HYDROLASE 34"/>
    <property type="match status" value="1"/>
</dbReference>
<accession>A0A2P6NCG0</accession>
<name>A0A2P6NCG0_9EUKA</name>
<dbReference type="EMBL" id="MDYQ01000121">
    <property type="protein sequence ID" value="PRP81656.1"/>
    <property type="molecule type" value="Genomic_DNA"/>
</dbReference>